<accession>A0A2C6A4B5</accession>
<comment type="caution">
    <text evidence="2">The sequence shown here is derived from an EMBL/GenBank/DDBJ whole genome shotgun (WGS) entry which is preliminary data.</text>
</comment>
<name>A0A2C6A4B5_FUSNP</name>
<proteinExistence type="predicted"/>
<evidence type="ECO:0000313" key="2">
    <source>
        <dbReference type="EMBL" id="PHI06550.1"/>
    </source>
</evidence>
<dbReference type="Proteomes" id="UP000224182">
    <property type="component" value="Unassembled WGS sequence"/>
</dbReference>
<feature type="region of interest" description="Disordered" evidence="1">
    <location>
        <begin position="77"/>
        <end position="115"/>
    </location>
</feature>
<dbReference type="AlphaFoldDB" id="A0A2C6A4B5"/>
<dbReference type="RefSeq" id="WP_098974237.1">
    <property type="nucleotide sequence ID" value="NZ_CP077115.1"/>
</dbReference>
<protein>
    <submittedName>
        <fullName evidence="2">Uncharacterized protein</fullName>
    </submittedName>
</protein>
<dbReference type="EMBL" id="NIRN01000001">
    <property type="protein sequence ID" value="PHI06550.1"/>
    <property type="molecule type" value="Genomic_DNA"/>
</dbReference>
<evidence type="ECO:0000313" key="3">
    <source>
        <dbReference type="Proteomes" id="UP000224182"/>
    </source>
</evidence>
<organism evidence="2 3">
    <name type="scientific">Fusobacterium nucleatum subsp. polymorphum</name>
    <name type="common">Fusobacterium polymorphum</name>
    <dbReference type="NCBI Taxonomy" id="76857"/>
    <lineage>
        <taxon>Bacteria</taxon>
        <taxon>Fusobacteriati</taxon>
        <taxon>Fusobacteriota</taxon>
        <taxon>Fusobacteriia</taxon>
        <taxon>Fusobacteriales</taxon>
        <taxon>Fusobacteriaceae</taxon>
        <taxon>Fusobacterium</taxon>
    </lineage>
</organism>
<gene>
    <name evidence="2" type="ORF">CBG54_05665</name>
</gene>
<evidence type="ECO:0000256" key="1">
    <source>
        <dbReference type="SAM" id="MobiDB-lite"/>
    </source>
</evidence>
<sequence length="115" mass="13630">MKIIKLYGVHYLSHNGILLNSENNFVEATEENILKLHKYIENKYVKVVELDENGKEIIEENKNEVKEQIKELFEEKKDEKEVVETITEQTEENEEENQSTEEEKSEKKSKKSSKK</sequence>
<feature type="compositionally biased region" description="Acidic residues" evidence="1">
    <location>
        <begin position="89"/>
        <end position="100"/>
    </location>
</feature>
<reference evidence="2 3" key="1">
    <citation type="submission" date="2017-06" db="EMBL/GenBank/DDBJ databases">
        <title>Draft genome sequence of Fusobacterium nucleatum subsp. polymorphum KCOM 1271 (=ChDC F305).</title>
        <authorList>
            <person name="Kook J.-K."/>
            <person name="Park S.-N."/>
            <person name="Lim Y.K."/>
            <person name="Roh H."/>
        </authorList>
    </citation>
    <scope>NUCLEOTIDE SEQUENCE [LARGE SCALE GENOMIC DNA]</scope>
    <source>
        <strain evidence="3">KCOM 1271 (ChDC F305)</strain>
    </source>
</reference>